<feature type="domain" description="Nudix hydrolase" evidence="3">
    <location>
        <begin position="34"/>
        <end position="175"/>
    </location>
</feature>
<sequence>MSTNETTSTSTTDTTTTTSTTNIKKNEQQDKPFIPTCVFISLVYVKYHNRYLLVQEVNTRYFIPAGKLEIGESFAQGALRETLEESGVKVELKGILRIDHSPGFRGYPSRMLAYFLAEPIIDQTIEMIEIDNLEYPKPKASPDHHSLCAKWFTIDQIKQLSVEANLRSDSIPNVIAYIESNQPVYPLSMLALEGSKWTIPNSDGTESPPTKEKGFLRKLLR</sequence>
<dbReference type="GO" id="GO:0004081">
    <property type="term" value="F:bis(5'-nucleosyl)-tetraphosphatase (asymmetrical) activity"/>
    <property type="evidence" value="ECO:0007669"/>
    <property type="project" value="TreeGrafter"/>
</dbReference>
<evidence type="ECO:0000256" key="2">
    <source>
        <dbReference type="SAM" id="MobiDB-lite"/>
    </source>
</evidence>
<evidence type="ECO:0000313" key="5">
    <source>
        <dbReference type="Proteomes" id="UP000007797"/>
    </source>
</evidence>
<dbReference type="AlphaFoldDB" id="F4PLZ0"/>
<keyword evidence="5" id="KW-1185">Reference proteome</keyword>
<reference evidence="5" key="1">
    <citation type="journal article" date="2011" name="Genome Res.">
        <title>Phylogeny-wide analysis of social amoeba genomes highlights ancient origins for complex intercellular communication.</title>
        <authorList>
            <person name="Heidel A.J."/>
            <person name="Lawal H.M."/>
            <person name="Felder M."/>
            <person name="Schilde C."/>
            <person name="Helps N.R."/>
            <person name="Tunggal B."/>
            <person name="Rivero F."/>
            <person name="John U."/>
            <person name="Schleicher M."/>
            <person name="Eichinger L."/>
            <person name="Platzer M."/>
            <person name="Noegel A.A."/>
            <person name="Schaap P."/>
            <person name="Gloeckner G."/>
        </authorList>
    </citation>
    <scope>NUCLEOTIDE SEQUENCE [LARGE SCALE GENOMIC DNA]</scope>
    <source>
        <strain evidence="5">SH3</strain>
    </source>
</reference>
<dbReference type="InterPro" id="IPR015797">
    <property type="entry name" value="NUDIX_hydrolase-like_dom_sf"/>
</dbReference>
<dbReference type="Proteomes" id="UP000007797">
    <property type="component" value="Unassembled WGS sequence"/>
</dbReference>
<accession>F4PLZ0</accession>
<dbReference type="PROSITE" id="PS00893">
    <property type="entry name" value="NUDIX_BOX"/>
    <property type="match status" value="1"/>
</dbReference>
<protein>
    <recommendedName>
        <fullName evidence="3">Nudix hydrolase domain-containing protein</fullName>
    </recommendedName>
</protein>
<dbReference type="Gene3D" id="3.90.79.10">
    <property type="entry name" value="Nucleoside Triphosphate Pyrophosphohydrolase"/>
    <property type="match status" value="1"/>
</dbReference>
<dbReference type="InterPro" id="IPR051325">
    <property type="entry name" value="Nudix_hydrolase_domain"/>
</dbReference>
<dbReference type="InterPro" id="IPR000086">
    <property type="entry name" value="NUDIX_hydrolase_dom"/>
</dbReference>
<dbReference type="SUPFAM" id="SSF55811">
    <property type="entry name" value="Nudix"/>
    <property type="match status" value="1"/>
</dbReference>
<evidence type="ECO:0000313" key="4">
    <source>
        <dbReference type="EMBL" id="EGG23544.1"/>
    </source>
</evidence>
<dbReference type="RefSeq" id="XP_004361395.1">
    <property type="nucleotide sequence ID" value="XM_004361338.1"/>
</dbReference>
<feature type="compositionally biased region" description="Low complexity" evidence="2">
    <location>
        <begin position="1"/>
        <end position="21"/>
    </location>
</feature>
<proteinExistence type="predicted"/>
<dbReference type="PANTHER" id="PTHR21340:SF0">
    <property type="entry name" value="BIS(5'-NUCLEOSYL)-TETRAPHOSPHATASE [ASYMMETRICAL]"/>
    <property type="match status" value="1"/>
</dbReference>
<name>F4PLZ0_CACFS</name>
<evidence type="ECO:0000259" key="3">
    <source>
        <dbReference type="PROSITE" id="PS51462"/>
    </source>
</evidence>
<dbReference type="KEGG" id="dfa:DFA_05677"/>
<dbReference type="InterPro" id="IPR020084">
    <property type="entry name" value="NUDIX_hydrolase_CS"/>
</dbReference>
<dbReference type="GO" id="GO:0006167">
    <property type="term" value="P:AMP biosynthetic process"/>
    <property type="evidence" value="ECO:0007669"/>
    <property type="project" value="TreeGrafter"/>
</dbReference>
<evidence type="ECO:0000256" key="1">
    <source>
        <dbReference type="ARBA" id="ARBA00022801"/>
    </source>
</evidence>
<dbReference type="GO" id="GO:0006754">
    <property type="term" value="P:ATP biosynthetic process"/>
    <property type="evidence" value="ECO:0007669"/>
    <property type="project" value="TreeGrafter"/>
</dbReference>
<organism evidence="4 5">
    <name type="scientific">Cavenderia fasciculata</name>
    <name type="common">Slime mold</name>
    <name type="synonym">Dictyostelium fasciculatum</name>
    <dbReference type="NCBI Taxonomy" id="261658"/>
    <lineage>
        <taxon>Eukaryota</taxon>
        <taxon>Amoebozoa</taxon>
        <taxon>Evosea</taxon>
        <taxon>Eumycetozoa</taxon>
        <taxon>Dictyostelia</taxon>
        <taxon>Acytosteliales</taxon>
        <taxon>Cavenderiaceae</taxon>
        <taxon>Cavenderia</taxon>
    </lineage>
</organism>
<gene>
    <name evidence="4" type="ORF">DFA_05677</name>
</gene>
<dbReference type="EMBL" id="GL883008">
    <property type="protein sequence ID" value="EGG23544.1"/>
    <property type="molecule type" value="Genomic_DNA"/>
</dbReference>
<dbReference type="PANTHER" id="PTHR21340">
    <property type="entry name" value="DIADENOSINE 5,5-P1,P4-TETRAPHOSPHATE PYROPHOSPHOHYDROLASE MUTT"/>
    <property type="match status" value="1"/>
</dbReference>
<keyword evidence="1" id="KW-0378">Hydrolase</keyword>
<dbReference type="OrthoDB" id="18001at2759"/>
<dbReference type="PROSITE" id="PS51462">
    <property type="entry name" value="NUDIX"/>
    <property type="match status" value="1"/>
</dbReference>
<feature type="region of interest" description="Disordered" evidence="2">
    <location>
        <begin position="1"/>
        <end position="23"/>
    </location>
</feature>
<dbReference type="GeneID" id="14875560"/>
<dbReference type="Pfam" id="PF00293">
    <property type="entry name" value="NUDIX"/>
    <property type="match status" value="1"/>
</dbReference>